<dbReference type="Proteomes" id="UP000314294">
    <property type="component" value="Unassembled WGS sequence"/>
</dbReference>
<comment type="caution">
    <text evidence="2">The sequence shown here is derived from an EMBL/GenBank/DDBJ whole genome shotgun (WGS) entry which is preliminary data.</text>
</comment>
<name>A0A4Z2FHA8_9TELE</name>
<organism evidence="2 3">
    <name type="scientific">Liparis tanakae</name>
    <name type="common">Tanaka's snailfish</name>
    <dbReference type="NCBI Taxonomy" id="230148"/>
    <lineage>
        <taxon>Eukaryota</taxon>
        <taxon>Metazoa</taxon>
        <taxon>Chordata</taxon>
        <taxon>Craniata</taxon>
        <taxon>Vertebrata</taxon>
        <taxon>Euteleostomi</taxon>
        <taxon>Actinopterygii</taxon>
        <taxon>Neopterygii</taxon>
        <taxon>Teleostei</taxon>
        <taxon>Neoteleostei</taxon>
        <taxon>Acanthomorphata</taxon>
        <taxon>Eupercaria</taxon>
        <taxon>Perciformes</taxon>
        <taxon>Cottioidei</taxon>
        <taxon>Cottales</taxon>
        <taxon>Liparidae</taxon>
        <taxon>Liparis</taxon>
    </lineage>
</organism>
<evidence type="ECO:0000256" key="1">
    <source>
        <dbReference type="SAM" id="MobiDB-lite"/>
    </source>
</evidence>
<dbReference type="AlphaFoldDB" id="A0A4Z2FHA8"/>
<sequence length="131" mass="14581">MCSRLEPYREARLFQPPLYGWSCSADGSRDVCYSSPPARRDGSKERNAAQAAKAKPQKLDERPAAEALGINSQFIEIPLILDRGSPVIRSSSGRGSHAPPLPRRLFILVERNRVNHGCSRLQRPLSRCGVR</sequence>
<evidence type="ECO:0000313" key="2">
    <source>
        <dbReference type="EMBL" id="TNN40588.1"/>
    </source>
</evidence>
<dbReference type="EMBL" id="SRLO01001176">
    <property type="protein sequence ID" value="TNN40588.1"/>
    <property type="molecule type" value="Genomic_DNA"/>
</dbReference>
<proteinExistence type="predicted"/>
<reference evidence="2 3" key="1">
    <citation type="submission" date="2019-03" db="EMBL/GenBank/DDBJ databases">
        <title>First draft genome of Liparis tanakae, snailfish: a comprehensive survey of snailfish specific genes.</title>
        <authorList>
            <person name="Kim W."/>
            <person name="Song I."/>
            <person name="Jeong J.-H."/>
            <person name="Kim D."/>
            <person name="Kim S."/>
            <person name="Ryu S."/>
            <person name="Song J.Y."/>
            <person name="Lee S.K."/>
        </authorList>
    </citation>
    <scope>NUCLEOTIDE SEQUENCE [LARGE SCALE GENOMIC DNA]</scope>
    <source>
        <tissue evidence="2">Muscle</tissue>
    </source>
</reference>
<feature type="region of interest" description="Disordered" evidence="1">
    <location>
        <begin position="34"/>
        <end position="63"/>
    </location>
</feature>
<evidence type="ECO:0000313" key="3">
    <source>
        <dbReference type="Proteomes" id="UP000314294"/>
    </source>
</evidence>
<accession>A0A4Z2FHA8</accession>
<protein>
    <submittedName>
        <fullName evidence="2">Uncharacterized protein</fullName>
    </submittedName>
</protein>
<gene>
    <name evidence="2" type="ORF">EYF80_049247</name>
</gene>
<keyword evidence="3" id="KW-1185">Reference proteome</keyword>
<feature type="compositionally biased region" description="Basic and acidic residues" evidence="1">
    <location>
        <begin position="38"/>
        <end position="47"/>
    </location>
</feature>